<gene>
    <name evidence="2" type="ORF">QE152_g38199</name>
</gene>
<sequence>MKQKKIDSQLRNKYFRLSSRIWLELMIPPHVKRRTGTSKKLSRVFQYPHPGKYNGKKKGKTLLSIDSSRRDMDRVSDRRERYLPKHFPNSSETNISLQKRFPQILAASPFLFRPLAPAPKTEKKTSNEEYSHVSRSPGITSPKPMHNS</sequence>
<protein>
    <submittedName>
        <fullName evidence="2">Uncharacterized protein</fullName>
    </submittedName>
</protein>
<dbReference type="AlphaFoldDB" id="A0AAW1I885"/>
<keyword evidence="3" id="KW-1185">Reference proteome</keyword>
<comment type="caution">
    <text evidence="2">The sequence shown here is derived from an EMBL/GenBank/DDBJ whole genome shotgun (WGS) entry which is preliminary data.</text>
</comment>
<dbReference type="Proteomes" id="UP001458880">
    <property type="component" value="Unassembled WGS sequence"/>
</dbReference>
<feature type="compositionally biased region" description="Basic and acidic residues" evidence="1">
    <location>
        <begin position="67"/>
        <end position="83"/>
    </location>
</feature>
<reference evidence="2 3" key="1">
    <citation type="journal article" date="2024" name="BMC Genomics">
        <title>De novo assembly and annotation of Popillia japonica's genome with initial clues to its potential as an invasive pest.</title>
        <authorList>
            <person name="Cucini C."/>
            <person name="Boschi S."/>
            <person name="Funari R."/>
            <person name="Cardaioli E."/>
            <person name="Iannotti N."/>
            <person name="Marturano G."/>
            <person name="Paoli F."/>
            <person name="Bruttini M."/>
            <person name="Carapelli A."/>
            <person name="Frati F."/>
            <person name="Nardi F."/>
        </authorList>
    </citation>
    <scope>NUCLEOTIDE SEQUENCE [LARGE SCALE GENOMIC DNA]</scope>
    <source>
        <strain evidence="2">DMR45628</strain>
    </source>
</reference>
<evidence type="ECO:0000313" key="2">
    <source>
        <dbReference type="EMBL" id="KAK9685238.1"/>
    </source>
</evidence>
<evidence type="ECO:0000256" key="1">
    <source>
        <dbReference type="SAM" id="MobiDB-lite"/>
    </source>
</evidence>
<name>A0AAW1I885_POPJA</name>
<organism evidence="2 3">
    <name type="scientific">Popillia japonica</name>
    <name type="common">Japanese beetle</name>
    <dbReference type="NCBI Taxonomy" id="7064"/>
    <lineage>
        <taxon>Eukaryota</taxon>
        <taxon>Metazoa</taxon>
        <taxon>Ecdysozoa</taxon>
        <taxon>Arthropoda</taxon>
        <taxon>Hexapoda</taxon>
        <taxon>Insecta</taxon>
        <taxon>Pterygota</taxon>
        <taxon>Neoptera</taxon>
        <taxon>Endopterygota</taxon>
        <taxon>Coleoptera</taxon>
        <taxon>Polyphaga</taxon>
        <taxon>Scarabaeiformia</taxon>
        <taxon>Scarabaeidae</taxon>
        <taxon>Rutelinae</taxon>
        <taxon>Popillia</taxon>
    </lineage>
</organism>
<feature type="region of interest" description="Disordered" evidence="1">
    <location>
        <begin position="37"/>
        <end position="93"/>
    </location>
</feature>
<feature type="region of interest" description="Disordered" evidence="1">
    <location>
        <begin position="116"/>
        <end position="148"/>
    </location>
</feature>
<feature type="compositionally biased region" description="Basic and acidic residues" evidence="1">
    <location>
        <begin position="120"/>
        <end position="132"/>
    </location>
</feature>
<accession>A0AAW1I885</accession>
<dbReference type="EMBL" id="JASPKY010000793">
    <property type="protein sequence ID" value="KAK9685238.1"/>
    <property type="molecule type" value="Genomic_DNA"/>
</dbReference>
<evidence type="ECO:0000313" key="3">
    <source>
        <dbReference type="Proteomes" id="UP001458880"/>
    </source>
</evidence>
<proteinExistence type="predicted"/>